<dbReference type="SMART" id="SM01217">
    <property type="entry name" value="Fn3_like"/>
    <property type="match status" value="1"/>
</dbReference>
<dbReference type="Proteomes" id="UP000184612">
    <property type="component" value="Unassembled WGS sequence"/>
</dbReference>
<dbReference type="Gene3D" id="3.20.20.300">
    <property type="entry name" value="Glycoside hydrolase, family 3, N-terminal domain"/>
    <property type="match status" value="2"/>
</dbReference>
<protein>
    <submittedName>
        <fullName evidence="4">Beta-glucosidase</fullName>
    </submittedName>
</protein>
<dbReference type="InterPro" id="IPR050288">
    <property type="entry name" value="Cellulose_deg_GH3"/>
</dbReference>
<dbReference type="Pfam" id="PF14310">
    <property type="entry name" value="Fn3-like"/>
    <property type="match status" value="1"/>
</dbReference>
<dbReference type="InterPro" id="IPR013783">
    <property type="entry name" value="Ig-like_fold"/>
</dbReference>
<organism evidence="4 5">
    <name type="scientific">Anaerocolumna xylanovorans DSM 12503</name>
    <dbReference type="NCBI Taxonomy" id="1121345"/>
    <lineage>
        <taxon>Bacteria</taxon>
        <taxon>Bacillati</taxon>
        <taxon>Bacillota</taxon>
        <taxon>Clostridia</taxon>
        <taxon>Lachnospirales</taxon>
        <taxon>Lachnospiraceae</taxon>
        <taxon>Anaerocolumna</taxon>
    </lineage>
</organism>
<dbReference type="GO" id="GO:0008422">
    <property type="term" value="F:beta-glucosidase activity"/>
    <property type="evidence" value="ECO:0007669"/>
    <property type="project" value="UniProtKB-ARBA"/>
</dbReference>
<sequence>MEEKKMNNILGDLSNREKSIITCELWGNISNPLEPYGITKIKCGDSAKPVDFWLKQEEYRNPEDYYCITYPSSAALGAGWNKDNCYKVGQNIGRSSKLHGVDIVCRPGMNIKRSPLCGRNFEYYSEDPVVTGELAESFIRGVQSQGTGACPKHFLCNNQEFERMTTNAVVSERALREIYIRGFQIAIEKGNPWSIMTSYNKVNGEYVTVNKHLMNILRHDLKFDGYVLSDGGAVQSGTAVASHRNGMDMEMGYYHPTEVQNALDSGELSQNAINENIRHIIKTFEKIHSMEATGIENQADEHVLARKIAADCAVLLKNNGILPLLRQEKIAVIGKLAKTPNFMGGGSGFSNAYKLDNTYDEIANILGYQPEYAAAYDLAENPDEEMSSDMHLISEAVEKAKLADKVIFFTGIPYGYEVEGMDRKGFSLPSNQIEAMNAVIDASVSVIVVNVSGASVEMTGCIEASAILHSYPAGESMGGAIADVLFGIAEPGGRLSETFPVRIQDTPAFLNYVSYPQVRENVLYGEDIFVGYRWYEMRDIKPIFPFGYGLSYSEFEYSNASINRSELTPDSTVTLSLFVKNIGTRSASQVIQVYVAQEKPKVLRPIKELKGFEKVFLNPGEEQEVSLTLDRKAFEYFSEEQNRWIVESGSYHILIAINSEEIISSMQIEIKSKDKSHLFHFNSACERLFKEERIKEACSFLPEDKQRFFIPDKNKDLILASPFAYAVPIYHAIEDDSMMIGDKRLTNQELSQVISNLNNV</sequence>
<keyword evidence="2" id="KW-0378">Hydrolase</keyword>
<name>A0A1M7Y0Y9_9FIRM</name>
<dbReference type="InterPro" id="IPR026891">
    <property type="entry name" value="Fn3-like"/>
</dbReference>
<dbReference type="PANTHER" id="PTHR42715">
    <property type="entry name" value="BETA-GLUCOSIDASE"/>
    <property type="match status" value="1"/>
</dbReference>
<evidence type="ECO:0000256" key="2">
    <source>
        <dbReference type="ARBA" id="ARBA00022801"/>
    </source>
</evidence>
<dbReference type="Pfam" id="PF00933">
    <property type="entry name" value="Glyco_hydro_3"/>
    <property type="match status" value="1"/>
</dbReference>
<gene>
    <name evidence="4" type="ORF">SAMN02745217_00932</name>
</gene>
<proteinExistence type="inferred from homology"/>
<dbReference type="InterPro" id="IPR017853">
    <property type="entry name" value="GH"/>
</dbReference>
<dbReference type="Pfam" id="PF01915">
    <property type="entry name" value="Glyco_hydro_3_C"/>
    <property type="match status" value="1"/>
</dbReference>
<evidence type="ECO:0000259" key="3">
    <source>
        <dbReference type="SMART" id="SM01217"/>
    </source>
</evidence>
<dbReference type="STRING" id="1121345.SAMN02745217_00932"/>
<dbReference type="PRINTS" id="PR00133">
    <property type="entry name" value="GLHYDRLASE3"/>
</dbReference>
<dbReference type="RefSeq" id="WP_073587578.1">
    <property type="nucleotide sequence ID" value="NZ_FRFD01000003.1"/>
</dbReference>
<dbReference type="GO" id="GO:0005975">
    <property type="term" value="P:carbohydrate metabolic process"/>
    <property type="evidence" value="ECO:0007669"/>
    <property type="project" value="InterPro"/>
</dbReference>
<dbReference type="PANTHER" id="PTHR42715:SF10">
    <property type="entry name" value="BETA-GLUCOSIDASE"/>
    <property type="match status" value="1"/>
</dbReference>
<accession>A0A1M7Y0Y9</accession>
<evidence type="ECO:0000256" key="1">
    <source>
        <dbReference type="ARBA" id="ARBA00005336"/>
    </source>
</evidence>
<dbReference type="SUPFAM" id="SSF51445">
    <property type="entry name" value="(Trans)glycosidases"/>
    <property type="match status" value="1"/>
</dbReference>
<comment type="similarity">
    <text evidence="1">Belongs to the glycosyl hydrolase 3 family.</text>
</comment>
<dbReference type="AlphaFoldDB" id="A0A1M7Y0Y9"/>
<dbReference type="SUPFAM" id="SSF52279">
    <property type="entry name" value="Beta-D-glucan exohydrolase, C-terminal domain"/>
    <property type="match status" value="1"/>
</dbReference>
<evidence type="ECO:0000313" key="5">
    <source>
        <dbReference type="Proteomes" id="UP000184612"/>
    </source>
</evidence>
<dbReference type="InterPro" id="IPR002772">
    <property type="entry name" value="Glyco_hydro_3_C"/>
</dbReference>
<dbReference type="InterPro" id="IPR036881">
    <property type="entry name" value="Glyco_hydro_3_C_sf"/>
</dbReference>
<keyword evidence="5" id="KW-1185">Reference proteome</keyword>
<dbReference type="EMBL" id="FRFD01000003">
    <property type="protein sequence ID" value="SHO45348.1"/>
    <property type="molecule type" value="Genomic_DNA"/>
</dbReference>
<dbReference type="InterPro" id="IPR001764">
    <property type="entry name" value="Glyco_hydro_3_N"/>
</dbReference>
<evidence type="ECO:0000313" key="4">
    <source>
        <dbReference type="EMBL" id="SHO45348.1"/>
    </source>
</evidence>
<feature type="domain" description="Fibronectin type III-like" evidence="3">
    <location>
        <begin position="589"/>
        <end position="659"/>
    </location>
</feature>
<dbReference type="FunFam" id="2.60.40.10:FF:000495">
    <property type="entry name" value="Periplasmic beta-glucosidase"/>
    <property type="match status" value="1"/>
</dbReference>
<dbReference type="Gene3D" id="3.40.50.1700">
    <property type="entry name" value="Glycoside hydrolase family 3 C-terminal domain"/>
    <property type="match status" value="2"/>
</dbReference>
<dbReference type="Gene3D" id="2.60.40.10">
    <property type="entry name" value="Immunoglobulins"/>
    <property type="match status" value="1"/>
</dbReference>
<dbReference type="InterPro" id="IPR036962">
    <property type="entry name" value="Glyco_hydro_3_N_sf"/>
</dbReference>
<dbReference type="OrthoDB" id="98455at2"/>
<reference evidence="4 5" key="1">
    <citation type="submission" date="2016-12" db="EMBL/GenBank/DDBJ databases">
        <authorList>
            <person name="Song W.-J."/>
            <person name="Kurnit D.M."/>
        </authorList>
    </citation>
    <scope>NUCLEOTIDE SEQUENCE [LARGE SCALE GENOMIC DNA]</scope>
    <source>
        <strain evidence="4 5">DSM 12503</strain>
    </source>
</reference>